<accession>A0A9X3LYK6</accession>
<dbReference type="Proteomes" id="UP001146439">
    <property type="component" value="Unassembled WGS sequence"/>
</dbReference>
<dbReference type="InterPro" id="IPR046039">
    <property type="entry name" value="DUF5997"/>
</dbReference>
<gene>
    <name evidence="1" type="ORF">L8V22_07380</name>
    <name evidence="2" type="ORF">WMQ01_05910</name>
</gene>
<dbReference type="Pfam" id="PF19460">
    <property type="entry name" value="DUF5997"/>
    <property type="match status" value="1"/>
</dbReference>
<comment type="caution">
    <text evidence="1">The sequence shown here is derived from an EMBL/GenBank/DDBJ whole genome shotgun (WGS) entry which is preliminary data.</text>
</comment>
<dbReference type="EMBL" id="JAKMUZ010000012">
    <property type="protein sequence ID" value="MCZ9296379.1"/>
    <property type="molecule type" value="Genomic_DNA"/>
</dbReference>
<keyword evidence="4" id="KW-1185">Reference proteome</keyword>
<reference evidence="2 4" key="2">
    <citation type="submission" date="2024-01" db="EMBL/GenBank/DDBJ databases">
        <title>Description of two novel Corynebacterium species isolated from human nasal passages and skin.</title>
        <authorList>
            <person name="Popowitch E."/>
            <person name="Tran T.H."/>
            <person name="Escapa I.F."/>
            <person name="Bhatt E."/>
            <person name="Sozat A.K."/>
            <person name="Roberts A.Q."/>
            <person name="Segre J.A."/>
            <person name="Kong H."/>
            <person name="Conlan S."/>
            <person name="Lemon K.P."/>
            <person name="Kelly M.S."/>
        </authorList>
    </citation>
    <scope>NUCLEOTIDE SEQUENCE [LARGE SCALE GENOMIC DNA]</scope>
    <source>
        <strain evidence="2 4">KPL2619</strain>
    </source>
</reference>
<evidence type="ECO:0000313" key="4">
    <source>
        <dbReference type="Proteomes" id="UP001371299"/>
    </source>
</evidence>
<name>A0A9X3LYK6_9CORY</name>
<dbReference type="Proteomes" id="UP001371299">
    <property type="component" value="Unassembled WGS sequence"/>
</dbReference>
<evidence type="ECO:0000313" key="1">
    <source>
        <dbReference type="EMBL" id="MCZ9296379.1"/>
    </source>
</evidence>
<dbReference type="AlphaFoldDB" id="A0A9X3LYK6"/>
<reference evidence="1" key="1">
    <citation type="submission" date="2022-02" db="EMBL/GenBank/DDBJ databases">
        <title>Corynebacterium sp. from urogenital microbiome.</title>
        <authorList>
            <person name="Cappelli E.A."/>
            <person name="Ribeiro T.G."/>
            <person name="Peixe L."/>
        </authorList>
    </citation>
    <scope>NUCLEOTIDE SEQUENCE</scope>
    <source>
        <strain evidence="1">C21Ua_68</strain>
    </source>
</reference>
<proteinExistence type="predicted"/>
<organism evidence="1 3">
    <name type="scientific">Corynebacterium yonathiae</name>
    <dbReference type="NCBI Taxonomy" id="2913504"/>
    <lineage>
        <taxon>Bacteria</taxon>
        <taxon>Bacillati</taxon>
        <taxon>Actinomycetota</taxon>
        <taxon>Actinomycetes</taxon>
        <taxon>Mycobacteriales</taxon>
        <taxon>Corynebacteriaceae</taxon>
        <taxon>Corynebacterium</taxon>
    </lineage>
</organism>
<dbReference type="EMBL" id="JBBMGJ010000009">
    <property type="protein sequence ID" value="MEK0145607.1"/>
    <property type="molecule type" value="Genomic_DNA"/>
</dbReference>
<protein>
    <submittedName>
        <fullName evidence="1">DUF5997 family protein</fullName>
    </submittedName>
</protein>
<sequence length="121" mass="13689">MTEEHKQPSGTAMRAQTAAKKLGIYLPAAPDEFQNSAISHEELRELQHNPPEWLQTLRREGPHPRPEVAHKLGISVTALKKNDMDKPLTTAEINQLLQEQPEWLQKARATMAQARGHEVKD</sequence>
<evidence type="ECO:0000313" key="3">
    <source>
        <dbReference type="Proteomes" id="UP001146439"/>
    </source>
</evidence>
<evidence type="ECO:0000313" key="2">
    <source>
        <dbReference type="EMBL" id="MEK0145607.1"/>
    </source>
</evidence>